<organism evidence="5 6">
    <name type="scientific">Castanea mollissima</name>
    <name type="common">Chinese chestnut</name>
    <dbReference type="NCBI Taxonomy" id="60419"/>
    <lineage>
        <taxon>Eukaryota</taxon>
        <taxon>Viridiplantae</taxon>
        <taxon>Streptophyta</taxon>
        <taxon>Embryophyta</taxon>
        <taxon>Tracheophyta</taxon>
        <taxon>Spermatophyta</taxon>
        <taxon>Magnoliopsida</taxon>
        <taxon>eudicotyledons</taxon>
        <taxon>Gunneridae</taxon>
        <taxon>Pentapetalae</taxon>
        <taxon>rosids</taxon>
        <taxon>fabids</taxon>
        <taxon>Fagales</taxon>
        <taxon>Fagaceae</taxon>
        <taxon>Castanea</taxon>
    </lineage>
</organism>
<feature type="compositionally biased region" description="Basic and acidic residues" evidence="2">
    <location>
        <begin position="98"/>
        <end position="117"/>
    </location>
</feature>
<dbReference type="OrthoDB" id="1919226at2759"/>
<reference evidence="5" key="1">
    <citation type="submission" date="2020-03" db="EMBL/GenBank/DDBJ databases">
        <title>Castanea mollissima Vanexum genome sequencing.</title>
        <authorList>
            <person name="Staton M."/>
        </authorList>
    </citation>
    <scope>NUCLEOTIDE SEQUENCE</scope>
    <source>
        <tissue evidence="5">Leaf</tissue>
    </source>
</reference>
<accession>A0A8J4VAK1</accession>
<dbReference type="PANTHER" id="PTHR21450:SF21">
    <property type="entry name" value="REDUCTASE SUBUNIT C, PUTATIVE (DUF630 AND DUF632)-RELATED"/>
    <property type="match status" value="1"/>
</dbReference>
<protein>
    <recommendedName>
        <fullName evidence="7">DUF632 domain-containing protein</fullName>
    </recommendedName>
</protein>
<feature type="domain" description="DUF630" evidence="4">
    <location>
        <begin position="9"/>
        <end position="67"/>
    </location>
</feature>
<comment type="caution">
    <text evidence="5">The sequence shown here is derived from an EMBL/GenBank/DDBJ whole genome shotgun (WGS) entry which is preliminary data.</text>
</comment>
<feature type="domain" description="DUF632" evidence="3">
    <location>
        <begin position="220"/>
        <end position="521"/>
    </location>
</feature>
<evidence type="ECO:0000256" key="2">
    <source>
        <dbReference type="SAM" id="MobiDB-lite"/>
    </source>
</evidence>
<keyword evidence="6" id="KW-1185">Reference proteome</keyword>
<dbReference type="PANTHER" id="PTHR21450">
    <property type="entry name" value="PROTEIN ALTERED PHOSPHATE STARVATION RESPONSE 1"/>
    <property type="match status" value="1"/>
</dbReference>
<name>A0A8J4VAK1_9ROSI</name>
<dbReference type="AlphaFoldDB" id="A0A8J4VAK1"/>
<dbReference type="Pfam" id="PF04782">
    <property type="entry name" value="DUF632"/>
    <property type="match status" value="1"/>
</dbReference>
<dbReference type="SUPFAM" id="SSF101447">
    <property type="entry name" value="Formin homology 2 domain (FH2 domain)"/>
    <property type="match status" value="1"/>
</dbReference>
<evidence type="ECO:0000256" key="1">
    <source>
        <dbReference type="SAM" id="Coils"/>
    </source>
</evidence>
<evidence type="ECO:0000259" key="3">
    <source>
        <dbReference type="Pfam" id="PF04782"/>
    </source>
</evidence>
<dbReference type="Proteomes" id="UP000737018">
    <property type="component" value="Unassembled WGS sequence"/>
</dbReference>
<feature type="coiled-coil region" evidence="1">
    <location>
        <begin position="537"/>
        <end position="592"/>
    </location>
</feature>
<feature type="region of interest" description="Disordered" evidence="2">
    <location>
        <begin position="74"/>
        <end position="126"/>
    </location>
</feature>
<evidence type="ECO:0000259" key="4">
    <source>
        <dbReference type="Pfam" id="PF04783"/>
    </source>
</evidence>
<evidence type="ECO:0000313" key="5">
    <source>
        <dbReference type="EMBL" id="KAF3943664.1"/>
    </source>
</evidence>
<proteinExistence type="predicted"/>
<dbReference type="Pfam" id="PF04783">
    <property type="entry name" value="DUF630"/>
    <property type="match status" value="1"/>
</dbReference>
<dbReference type="EMBL" id="JRKL02012827">
    <property type="protein sequence ID" value="KAF3943664.1"/>
    <property type="molecule type" value="Genomic_DNA"/>
</dbReference>
<dbReference type="InterPro" id="IPR006868">
    <property type="entry name" value="DUF630"/>
</dbReference>
<evidence type="ECO:0008006" key="7">
    <source>
        <dbReference type="Google" id="ProtNLM"/>
    </source>
</evidence>
<dbReference type="InterPro" id="IPR006867">
    <property type="entry name" value="DUF632"/>
</dbReference>
<keyword evidence="1" id="KW-0175">Coiled coil</keyword>
<feature type="compositionally biased region" description="Pro residues" evidence="2">
    <location>
        <begin position="81"/>
        <end position="96"/>
    </location>
</feature>
<gene>
    <name evidence="5" type="ORF">CMV_029802</name>
</gene>
<evidence type="ECO:0000313" key="6">
    <source>
        <dbReference type="Proteomes" id="UP000737018"/>
    </source>
</evidence>
<sequence>MWLHVLSKMGCVASRIEKDERMQICRERKKLMKQLVGFRGDFVDAQLGYLRALKNTGVTLRQFTESETLEFENTPFGLQLPPSPPPPLPPPPPPFSPDLRKFDENNRKEEVPQKESTEIEEYDRCTPSPLSPWDILDTFRCSSPHHHYKNSELVEQVEDEKWAETKTEFEEEDQKEEAVAKIVVNPLPEKPQPVEVVDDNSSTMSWYKESDDAWRSKKTLEGIMRELDDYFLKASAGGKEIAVFMDISGGDTFLSWGLEENKRKNSAKVFSSRSWNWSSKSLQVTKEDVGLHSSSEPCRVGAHCITLKKLYAAEQRLYKEMKEEEITKLEYARKCSLLEKQSTENNDWTKTEKTRSSVESLEADIVRLKESISSICSSILELIDEELYPQLVALTSGLMQMWKTMYEAHQVQNQISVQLINLHDNPSTEISTDNRRQATAQLETEVTYWYNSFCKLTKSQRDYVRTLSRWIQLTNHLEDDLQHGGYSSVVRSLCESWQLVVDRLPEKVTSEAIKSLLSAIRDVILQQAEENNLLKKSDKFEKRLQKESDTLAEIEKNLEVTEDTLSELSPKHLQKRAKIEALRNQADDEKAKYLKAVQVTRDMTLNNLKTSLPKLFQALMGFSDASAQAIEAVHNHVKPEVSCDDAPQNSTN</sequence>